<evidence type="ECO:0000256" key="3">
    <source>
        <dbReference type="ARBA" id="ARBA00022448"/>
    </source>
</evidence>
<dbReference type="InterPro" id="IPR036259">
    <property type="entry name" value="MFS_trans_sf"/>
</dbReference>
<dbReference type="Pfam" id="PF07690">
    <property type="entry name" value="MFS_1"/>
    <property type="match status" value="1"/>
</dbReference>
<dbReference type="EMBL" id="BLZR01000001">
    <property type="protein sequence ID" value="GFP75807.1"/>
    <property type="molecule type" value="Genomic_DNA"/>
</dbReference>
<feature type="transmembrane region" description="Helical" evidence="7">
    <location>
        <begin position="255"/>
        <end position="274"/>
    </location>
</feature>
<comment type="subcellular location">
    <subcellularLocation>
        <location evidence="1">Cell membrane</location>
        <topology evidence="1">Multi-pass membrane protein</topology>
    </subcellularLocation>
</comment>
<name>A0A6V8SF31_9CLOT</name>
<feature type="transmembrane region" description="Helical" evidence="7">
    <location>
        <begin position="43"/>
        <end position="64"/>
    </location>
</feature>
<sequence>MATFFLIIIYFAFISLGLPDSLLGVAWPVMHIDLGAQFQSAGLISMSIAGGTILSSLASGFVLGKLGTGKVTLISCFMTAVALLGFSFSPSFIWLIVLAIPLGLGAGSVDAGLNNYVANHYKAHHMSWLHCFWGVGATLGPIIMSRFIGGNSSWRYGYRTVSFIQFSLVLLLFFTLPLWEKVGKERIKNSDQIDGEGNESSTEIISEHNTGGGNVVTLPGVKFALAAFLFYCAGESTIGLWGSSFLVNTKRFSPVTAASWVSLYYGGITVGRFITGFVTMKLSNKALIRLGQIISLIGIFLLILPLPQILSFLGFMLVGLGFAPIFPCMIHETPVRFGKINSQKIIGYQMACGYIGATFLPPLLGFIAAKTSISIMPFFVLIYIVTMLLGSERINLLMKSLHIKNNNLKC</sequence>
<feature type="transmembrane region" description="Helical" evidence="7">
    <location>
        <begin position="128"/>
        <end position="148"/>
    </location>
</feature>
<dbReference type="GO" id="GO:0005886">
    <property type="term" value="C:plasma membrane"/>
    <property type="evidence" value="ECO:0007669"/>
    <property type="project" value="UniProtKB-SubCell"/>
</dbReference>
<dbReference type="PANTHER" id="PTHR23514:SF3">
    <property type="entry name" value="BYPASS OF STOP CODON PROTEIN 6"/>
    <property type="match status" value="1"/>
</dbReference>
<keyword evidence="5 7" id="KW-1133">Transmembrane helix</keyword>
<keyword evidence="6 7" id="KW-0472">Membrane</keyword>
<dbReference type="InterPro" id="IPR020846">
    <property type="entry name" value="MFS_dom"/>
</dbReference>
<dbReference type="PANTHER" id="PTHR23514">
    <property type="entry name" value="BYPASS OF STOP CODON PROTEIN 6"/>
    <property type="match status" value="1"/>
</dbReference>
<dbReference type="Proteomes" id="UP000580568">
    <property type="component" value="Unassembled WGS sequence"/>
</dbReference>
<dbReference type="SUPFAM" id="SSF103473">
    <property type="entry name" value="MFS general substrate transporter"/>
    <property type="match status" value="1"/>
</dbReference>
<dbReference type="PROSITE" id="PS50850">
    <property type="entry name" value="MFS"/>
    <property type="match status" value="1"/>
</dbReference>
<evidence type="ECO:0000256" key="5">
    <source>
        <dbReference type="ARBA" id="ARBA00022989"/>
    </source>
</evidence>
<evidence type="ECO:0000313" key="10">
    <source>
        <dbReference type="Proteomes" id="UP000580568"/>
    </source>
</evidence>
<evidence type="ECO:0000256" key="1">
    <source>
        <dbReference type="ARBA" id="ARBA00004651"/>
    </source>
</evidence>
<keyword evidence="4 7" id="KW-0812">Transmembrane</keyword>
<keyword evidence="10" id="KW-1185">Reference proteome</keyword>
<gene>
    <name evidence="9" type="ORF">bsdtw1_01899</name>
</gene>
<feature type="transmembrane region" description="Helical" evidence="7">
    <location>
        <begin position="94"/>
        <end position="116"/>
    </location>
</feature>
<organism evidence="9 10">
    <name type="scientific">Clostridium fungisolvens</name>
    <dbReference type="NCBI Taxonomy" id="1604897"/>
    <lineage>
        <taxon>Bacteria</taxon>
        <taxon>Bacillati</taxon>
        <taxon>Bacillota</taxon>
        <taxon>Clostridia</taxon>
        <taxon>Eubacteriales</taxon>
        <taxon>Clostridiaceae</taxon>
        <taxon>Clostridium</taxon>
    </lineage>
</organism>
<dbReference type="GO" id="GO:0022857">
    <property type="term" value="F:transmembrane transporter activity"/>
    <property type="evidence" value="ECO:0007669"/>
    <property type="project" value="InterPro"/>
</dbReference>
<accession>A0A6V8SF31</accession>
<dbReference type="Gene3D" id="1.20.1250.20">
    <property type="entry name" value="MFS general substrate transporter like domains"/>
    <property type="match status" value="1"/>
</dbReference>
<feature type="transmembrane region" description="Helical" evidence="7">
    <location>
        <begin position="309"/>
        <end position="330"/>
    </location>
</feature>
<evidence type="ECO:0000256" key="7">
    <source>
        <dbReference type="SAM" id="Phobius"/>
    </source>
</evidence>
<evidence type="ECO:0000256" key="2">
    <source>
        <dbReference type="ARBA" id="ARBA00008335"/>
    </source>
</evidence>
<feature type="domain" description="Major facilitator superfamily (MFS) profile" evidence="8">
    <location>
        <begin position="5"/>
        <end position="394"/>
    </location>
</feature>
<reference evidence="9 10" key="1">
    <citation type="submission" date="2020-07" db="EMBL/GenBank/DDBJ databases">
        <title>A new beta-1,3-glucan-decomposing anaerobic bacterium isolated from anoxic soil subjected to biological soil disinfestation.</title>
        <authorList>
            <person name="Ueki A."/>
            <person name="Tonouchi A."/>
        </authorList>
    </citation>
    <scope>NUCLEOTIDE SEQUENCE [LARGE SCALE GENOMIC DNA]</scope>
    <source>
        <strain evidence="9 10">TW1</strain>
    </source>
</reference>
<feature type="transmembrane region" description="Helical" evidence="7">
    <location>
        <begin position="375"/>
        <end position="391"/>
    </location>
</feature>
<protein>
    <recommendedName>
        <fullName evidence="8">Major facilitator superfamily (MFS) profile domain-containing protein</fullName>
    </recommendedName>
</protein>
<dbReference type="InterPro" id="IPR011701">
    <property type="entry name" value="MFS"/>
</dbReference>
<comment type="caution">
    <text evidence="9">The sequence shown here is derived from an EMBL/GenBank/DDBJ whole genome shotgun (WGS) entry which is preliminary data.</text>
</comment>
<feature type="transmembrane region" description="Helical" evidence="7">
    <location>
        <begin position="223"/>
        <end position="243"/>
    </location>
</feature>
<feature type="transmembrane region" description="Helical" evidence="7">
    <location>
        <begin position="286"/>
        <end position="303"/>
    </location>
</feature>
<dbReference type="AlphaFoldDB" id="A0A6V8SF31"/>
<proteinExistence type="inferred from homology"/>
<comment type="similarity">
    <text evidence="2">Belongs to the major facilitator superfamily.</text>
</comment>
<keyword evidence="3" id="KW-0813">Transport</keyword>
<evidence type="ECO:0000256" key="6">
    <source>
        <dbReference type="ARBA" id="ARBA00023136"/>
    </source>
</evidence>
<feature type="transmembrane region" description="Helical" evidence="7">
    <location>
        <begin position="351"/>
        <end position="369"/>
    </location>
</feature>
<evidence type="ECO:0000313" key="9">
    <source>
        <dbReference type="EMBL" id="GFP75807.1"/>
    </source>
</evidence>
<evidence type="ECO:0000259" key="8">
    <source>
        <dbReference type="PROSITE" id="PS50850"/>
    </source>
</evidence>
<dbReference type="InterPro" id="IPR051788">
    <property type="entry name" value="MFS_Transporter"/>
</dbReference>
<dbReference type="RefSeq" id="WP_183277279.1">
    <property type="nucleotide sequence ID" value="NZ_BLZR01000001.1"/>
</dbReference>
<evidence type="ECO:0000256" key="4">
    <source>
        <dbReference type="ARBA" id="ARBA00022692"/>
    </source>
</evidence>
<feature type="transmembrane region" description="Helical" evidence="7">
    <location>
        <begin position="160"/>
        <end position="179"/>
    </location>
</feature>